<evidence type="ECO:0000259" key="2">
    <source>
        <dbReference type="Pfam" id="PF12904"/>
    </source>
</evidence>
<feature type="domain" description="DUF5060" evidence="3">
    <location>
        <begin position="49"/>
        <end position="131"/>
    </location>
</feature>
<dbReference type="InterPro" id="IPR032260">
    <property type="entry name" value="DUF5060"/>
</dbReference>
<dbReference type="Gene3D" id="2.60.40.10">
    <property type="entry name" value="Immunoglobulins"/>
    <property type="match status" value="1"/>
</dbReference>
<feature type="domain" description="Putative collagen-binding" evidence="2">
    <location>
        <begin position="539"/>
        <end position="615"/>
    </location>
</feature>
<evidence type="ECO:0000256" key="1">
    <source>
        <dbReference type="SAM" id="SignalP"/>
    </source>
</evidence>
<dbReference type="Gene3D" id="3.20.20.80">
    <property type="entry name" value="Glycosidases"/>
    <property type="match status" value="1"/>
</dbReference>
<dbReference type="Pfam" id="PF12904">
    <property type="entry name" value="Collagen_bind_2"/>
    <property type="match status" value="1"/>
</dbReference>
<dbReference type="EMBL" id="JAUJEB010000003">
    <property type="protein sequence ID" value="MDN5213774.1"/>
    <property type="molecule type" value="Genomic_DNA"/>
</dbReference>
<keyword evidence="1" id="KW-0732">Signal</keyword>
<organism evidence="4 5">
    <name type="scientific">Agaribacillus aureus</name>
    <dbReference type="NCBI Taxonomy" id="3051825"/>
    <lineage>
        <taxon>Bacteria</taxon>
        <taxon>Pseudomonadati</taxon>
        <taxon>Bacteroidota</taxon>
        <taxon>Cytophagia</taxon>
        <taxon>Cytophagales</taxon>
        <taxon>Splendidivirgaceae</taxon>
        <taxon>Agaribacillus</taxon>
    </lineage>
</organism>
<feature type="chain" id="PRO_5045055079" evidence="1">
    <location>
        <begin position="41"/>
        <end position="618"/>
    </location>
</feature>
<gene>
    <name evidence="4" type="ORF">QQ020_17000</name>
</gene>
<protein>
    <submittedName>
        <fullName evidence="4">DUF5060 domain-containing protein</fullName>
    </submittedName>
</protein>
<proteinExistence type="predicted"/>
<evidence type="ECO:0000259" key="3">
    <source>
        <dbReference type="Pfam" id="PF16586"/>
    </source>
</evidence>
<evidence type="ECO:0000313" key="4">
    <source>
        <dbReference type="EMBL" id="MDN5213774.1"/>
    </source>
</evidence>
<evidence type="ECO:0000313" key="5">
    <source>
        <dbReference type="Proteomes" id="UP001172083"/>
    </source>
</evidence>
<accession>A0ABT8L7N6</accession>
<keyword evidence="5" id="KW-1185">Reference proteome</keyword>
<name>A0ABT8L7N6_9BACT</name>
<dbReference type="Pfam" id="PF16586">
    <property type="entry name" value="DUF5060"/>
    <property type="match status" value="1"/>
</dbReference>
<dbReference type="Proteomes" id="UP001172083">
    <property type="component" value="Unassembled WGS sequence"/>
</dbReference>
<dbReference type="RefSeq" id="WP_346759112.1">
    <property type="nucleotide sequence ID" value="NZ_JAUJEB010000003.1"/>
</dbReference>
<reference evidence="4" key="1">
    <citation type="submission" date="2023-06" db="EMBL/GenBank/DDBJ databases">
        <title>Genomic of Agaribacillus aureum.</title>
        <authorList>
            <person name="Wang G."/>
        </authorList>
    </citation>
    <scope>NUCLEOTIDE SEQUENCE</scope>
    <source>
        <strain evidence="4">BMA12</strain>
    </source>
</reference>
<sequence length="618" mass="69816">MLVLSHSFYKNCTLTIFTTLKKPLLALLIFTLFASCSKQANDGGAIKEYRQWHTITLNFEGPATSEMAAENPFLDYRLNVTFSRNGRDMVVPGYYAADGNTGDTGADSGKIWQVKFVADEEGDWNYSVSFRKGPSISINDAPEAGEPVAFDGTNGRFKVIATDKTGRDLRAHGRLQYNGLRYLQFAGSKQYFLKGGADSPENFLAYQDFDGTYSSDSTKTFIKSYPAHIGDWKTGDITWKGGKGKGIIGALNYLAEEKMNAVYFLTMNIGGDGKDVWPYVNHQNFERFDCSKLDQWEKVFTHADKLGLMLHFVTQETENELLLDNGDVGPQRKLYYRELIARFAHHLAITWNLGEENGPASFTPHGQNDAQRKAMASYFDHHDPYQNFTVVHTHAALKAREPIVDSLLGYKALDGLSIQIGNKKTVHRETLKLLNQSIKSGHTWVLFQDEIGPANAGAVPDDVDPVHDTLRQEVLWGNLMAGGAGVEWYFGYKYAHNDLNAEDWRTRKNLWRQTAHALAFFQQHLPFWEMSNLNDLTSSENAYCFGKKDEVYAIYLRQGDHTRINLEQNTGKFHVKWFDPLKGGPLKEGPQLLLEGSGWQDLPKLDDNQDWVVLLKRA</sequence>
<comment type="caution">
    <text evidence="4">The sequence shown here is derived from an EMBL/GenBank/DDBJ whole genome shotgun (WGS) entry which is preliminary data.</text>
</comment>
<dbReference type="InterPro" id="IPR024749">
    <property type="entry name" value="Collagen-bd_put"/>
</dbReference>
<feature type="signal peptide" evidence="1">
    <location>
        <begin position="1"/>
        <end position="40"/>
    </location>
</feature>
<dbReference type="InterPro" id="IPR013783">
    <property type="entry name" value="Ig-like_fold"/>
</dbReference>